<dbReference type="Pfam" id="PF05137">
    <property type="entry name" value="PilN"/>
    <property type="match status" value="1"/>
</dbReference>
<proteinExistence type="predicted"/>
<evidence type="ECO:0000313" key="3">
    <source>
        <dbReference type="Proteomes" id="UP000295504"/>
    </source>
</evidence>
<accession>A0A4R2TDD3</accession>
<dbReference type="Proteomes" id="UP000295504">
    <property type="component" value="Unassembled WGS sequence"/>
</dbReference>
<protein>
    <submittedName>
        <fullName evidence="2">Type IV pilus assembly protein PilN</fullName>
    </submittedName>
</protein>
<evidence type="ECO:0000313" key="2">
    <source>
        <dbReference type="EMBL" id="TCQ00536.1"/>
    </source>
</evidence>
<dbReference type="EMBL" id="SLYC01000030">
    <property type="protein sequence ID" value="TCQ00536.1"/>
    <property type="molecule type" value="Genomic_DNA"/>
</dbReference>
<keyword evidence="1" id="KW-0812">Transmembrane</keyword>
<dbReference type="RefSeq" id="WP_132849042.1">
    <property type="nucleotide sequence ID" value="NZ_CP058648.1"/>
</dbReference>
<evidence type="ECO:0000256" key="1">
    <source>
        <dbReference type="SAM" id="Phobius"/>
    </source>
</evidence>
<organism evidence="2 3">
    <name type="scientific">Serpentinicella alkaliphila</name>
    <dbReference type="NCBI Taxonomy" id="1734049"/>
    <lineage>
        <taxon>Bacteria</taxon>
        <taxon>Bacillati</taxon>
        <taxon>Bacillota</taxon>
        <taxon>Clostridia</taxon>
        <taxon>Peptostreptococcales</taxon>
        <taxon>Natronincolaceae</taxon>
        <taxon>Serpentinicella</taxon>
    </lineage>
</organism>
<dbReference type="OrthoDB" id="1707667at2"/>
<keyword evidence="3" id="KW-1185">Reference proteome</keyword>
<keyword evidence="1" id="KW-0472">Membrane</keyword>
<reference evidence="2 3" key="1">
    <citation type="submission" date="2019-03" db="EMBL/GenBank/DDBJ databases">
        <title>Genomic Encyclopedia of Type Strains, Phase IV (KMG-IV): sequencing the most valuable type-strain genomes for metagenomic binning, comparative biology and taxonomic classification.</title>
        <authorList>
            <person name="Goeker M."/>
        </authorList>
    </citation>
    <scope>NUCLEOTIDE SEQUENCE [LARGE SCALE GENOMIC DNA]</scope>
    <source>
        <strain evidence="2 3">DSM 100013</strain>
    </source>
</reference>
<feature type="transmembrane region" description="Helical" evidence="1">
    <location>
        <begin position="23"/>
        <end position="44"/>
    </location>
</feature>
<gene>
    <name evidence="2" type="ORF">EDD79_103025</name>
</gene>
<dbReference type="InterPro" id="IPR007813">
    <property type="entry name" value="PilN"/>
</dbReference>
<sequence length="182" mass="20970">MRDINFFEPYVFKQRGIEKKQKIFYGIAIILTMGLVSIPVVNYIRITNMTNDISSIYEILQSPEATLKLERVREKEARVSTLRNQLQLVSSIEQGISSLDIINDLLINEVFGTVPENLFFQSMNASEDNITIQGNAKDKSSIAEFEYNLRLTEAFEDIFIPSINLDEGIYNFTIQFKVKEVR</sequence>
<comment type="caution">
    <text evidence="2">The sequence shown here is derived from an EMBL/GenBank/DDBJ whole genome shotgun (WGS) entry which is preliminary data.</text>
</comment>
<dbReference type="AlphaFoldDB" id="A0A4R2TDD3"/>
<name>A0A4R2TDD3_9FIRM</name>
<keyword evidence="1" id="KW-1133">Transmembrane helix</keyword>